<dbReference type="InterPro" id="IPR030374">
    <property type="entry name" value="PABS"/>
</dbReference>
<evidence type="ECO:0000256" key="2">
    <source>
        <dbReference type="ARBA" id="ARBA00022679"/>
    </source>
</evidence>
<dbReference type="RefSeq" id="WP_272842167.1">
    <property type="nucleotide sequence ID" value="NZ_JAOVZO020000023.1"/>
</dbReference>
<dbReference type="Proteomes" id="UP001139971">
    <property type="component" value="Unassembled WGS sequence"/>
</dbReference>
<evidence type="ECO:0000256" key="3">
    <source>
        <dbReference type="ARBA" id="ARBA00023115"/>
    </source>
</evidence>
<keyword evidence="3 4" id="KW-0620">Polyamine biosynthesis</keyword>
<feature type="transmembrane region" description="Helical" evidence="5">
    <location>
        <begin position="240"/>
        <end position="258"/>
    </location>
</feature>
<feature type="transmembrane region" description="Helical" evidence="5">
    <location>
        <begin position="151"/>
        <end position="175"/>
    </location>
</feature>
<dbReference type="GO" id="GO:0016740">
    <property type="term" value="F:transferase activity"/>
    <property type="evidence" value="ECO:0007669"/>
    <property type="project" value="UniProtKB-UniRule"/>
</dbReference>
<feature type="transmembrane region" description="Helical" evidence="5">
    <location>
        <begin position="214"/>
        <end position="234"/>
    </location>
</feature>
<comment type="similarity">
    <text evidence="1">Belongs to the spermidine/spermine synthase family.</text>
</comment>
<feature type="transmembrane region" description="Helical" evidence="5">
    <location>
        <begin position="98"/>
        <end position="117"/>
    </location>
</feature>
<gene>
    <name evidence="7" type="ORF">OD750_025805</name>
</gene>
<dbReference type="PANTHER" id="PTHR43317">
    <property type="entry name" value="THERMOSPERMINE SYNTHASE ACAULIS5"/>
    <property type="match status" value="1"/>
</dbReference>
<evidence type="ECO:0000259" key="6">
    <source>
        <dbReference type="PROSITE" id="PS51006"/>
    </source>
</evidence>
<keyword evidence="5" id="KW-0472">Membrane</keyword>
<keyword evidence="8" id="KW-1185">Reference proteome</keyword>
<reference evidence="7" key="1">
    <citation type="submission" date="2023-02" db="EMBL/GenBank/DDBJ databases">
        <title>Tahibacter soli sp. nov. isolated from soil.</title>
        <authorList>
            <person name="Baek J.H."/>
            <person name="Lee J.K."/>
            <person name="Choi D.G."/>
            <person name="Jeon C.O."/>
        </authorList>
    </citation>
    <scope>NUCLEOTIDE SEQUENCE</scope>
    <source>
        <strain evidence="7">BL</strain>
    </source>
</reference>
<dbReference type="EMBL" id="JAOVZO020000023">
    <property type="protein sequence ID" value="MDC8015954.1"/>
    <property type="molecule type" value="Genomic_DNA"/>
</dbReference>
<dbReference type="GO" id="GO:0006596">
    <property type="term" value="P:polyamine biosynthetic process"/>
    <property type="evidence" value="ECO:0007669"/>
    <property type="project" value="UniProtKB-UniRule"/>
</dbReference>
<name>A0A9X3YPE5_9GAMM</name>
<accession>A0A9X3YPE5</accession>
<keyword evidence="5" id="KW-1133">Transmembrane helix</keyword>
<sequence>MRDPRALSPRAAQADGVAAAAAHGQANPELPRLTRVMLVGAALTGLSSFMYEIGWVRMLSLALGSSLHAFELMLAAFIGGLALGALYVRKKLDGIGDALRFVGWVQVLMGCAALATLPLYDYAFAWVGAIVGALAPSAAGYALYNVASAAISIAIMLPAAFFAGTTLPAMTYVLLRNGAGERVMGQVYSANTLGAIGGVMLMMHWALPALGLKFSMVLAAAIDIAVGLAVFAIARPRGRFVPAIALSAVAIVGALVLADFDPRRMNAGVFRSGVVEIDAARQILFAADGKTASVALFGVPGKNATLSTNGKPDASMALAPGEPMSRDEPTMILIGLLGLAYGDEAPDIANIGFGSGLTTHTFASSSAPRSITTVEIEPVMVKAARGFGERVALAFDDPRSRIVIDDARAYFSGRHAQYDIIASEPSNPWVSGVARLFSTEFYRFAQRHLKPGGVFVQWVQTYEMSDATLLSLLRALDASFADYAVYLSHSGDMVVVASPDRPLAAPSVRFLDEPRTRALAEKAGIRSAVDLEDRRIADRRVLSALLAQDGGPANSDFRPVLAHWAPRDRFMKQQPAFVTSVYDSPLGVLSYAGLYTRNRPDAWRTPTIAQPVVDERRYAEGVAAGLRGKPAVGGGDVDMVWHGIGLRLRELGATCFAGVDTPTATRLVVRAFQQSAPYLAERDLVALWSARDWLACDANAPAPIADLFGVFDALVRKDGPALAARAQAYFDRHLDALEADRRIDIVYAGLFAAFLNRDASARDQWLAAGVARLKISERETFRLRFVSRVLDGVAASAASTNDRDVAHD</sequence>
<comment type="caution">
    <text evidence="7">The sequence shown here is derived from an EMBL/GenBank/DDBJ whole genome shotgun (WGS) entry which is preliminary data.</text>
</comment>
<feature type="domain" description="PABS" evidence="6">
    <location>
        <begin position="369"/>
        <end position="513"/>
    </location>
</feature>
<dbReference type="PANTHER" id="PTHR43317:SF1">
    <property type="entry name" value="THERMOSPERMINE SYNTHASE ACAULIS5"/>
    <property type="match status" value="1"/>
</dbReference>
<feature type="transmembrane region" description="Helical" evidence="5">
    <location>
        <begin position="36"/>
        <end position="55"/>
    </location>
</feature>
<evidence type="ECO:0000256" key="5">
    <source>
        <dbReference type="SAM" id="Phobius"/>
    </source>
</evidence>
<evidence type="ECO:0000256" key="4">
    <source>
        <dbReference type="PROSITE-ProRule" id="PRU00354"/>
    </source>
</evidence>
<dbReference type="InterPro" id="IPR029063">
    <property type="entry name" value="SAM-dependent_MTases_sf"/>
</dbReference>
<feature type="transmembrane region" description="Helical" evidence="5">
    <location>
        <begin position="67"/>
        <end position="86"/>
    </location>
</feature>
<dbReference type="Pfam" id="PF01564">
    <property type="entry name" value="Spermine_synth"/>
    <property type="match status" value="1"/>
</dbReference>
<dbReference type="PROSITE" id="PS51006">
    <property type="entry name" value="PABS_2"/>
    <property type="match status" value="1"/>
</dbReference>
<evidence type="ECO:0000256" key="1">
    <source>
        <dbReference type="ARBA" id="ARBA00007867"/>
    </source>
</evidence>
<keyword evidence="5" id="KW-0812">Transmembrane</keyword>
<evidence type="ECO:0000313" key="7">
    <source>
        <dbReference type="EMBL" id="MDC8015954.1"/>
    </source>
</evidence>
<protein>
    <recommendedName>
        <fullName evidence="6">PABS domain-containing protein</fullName>
    </recommendedName>
</protein>
<dbReference type="SUPFAM" id="SSF53335">
    <property type="entry name" value="S-adenosyl-L-methionine-dependent methyltransferases"/>
    <property type="match status" value="1"/>
</dbReference>
<feature type="transmembrane region" description="Helical" evidence="5">
    <location>
        <begin position="123"/>
        <end position="144"/>
    </location>
</feature>
<proteinExistence type="inferred from homology"/>
<comment type="caution">
    <text evidence="4">Lacks conserved residue(s) required for the propagation of feature annotation.</text>
</comment>
<organism evidence="7 8">
    <name type="scientific">Tahibacter soli</name>
    <dbReference type="NCBI Taxonomy" id="2983605"/>
    <lineage>
        <taxon>Bacteria</taxon>
        <taxon>Pseudomonadati</taxon>
        <taxon>Pseudomonadota</taxon>
        <taxon>Gammaproteobacteria</taxon>
        <taxon>Lysobacterales</taxon>
        <taxon>Rhodanobacteraceae</taxon>
        <taxon>Tahibacter</taxon>
    </lineage>
</organism>
<evidence type="ECO:0000313" key="8">
    <source>
        <dbReference type="Proteomes" id="UP001139971"/>
    </source>
</evidence>
<dbReference type="Gene3D" id="3.40.50.150">
    <property type="entry name" value="Vaccinia Virus protein VP39"/>
    <property type="match status" value="1"/>
</dbReference>
<dbReference type="CDD" id="cd02440">
    <property type="entry name" value="AdoMet_MTases"/>
    <property type="match status" value="1"/>
</dbReference>
<keyword evidence="2 4" id="KW-0808">Transferase</keyword>
<dbReference type="AlphaFoldDB" id="A0A9X3YPE5"/>